<evidence type="ECO:0000256" key="1">
    <source>
        <dbReference type="ARBA" id="ARBA00022679"/>
    </source>
</evidence>
<protein>
    <recommendedName>
        <fullName evidence="3">Nucleotidyl transferase domain-containing protein</fullName>
    </recommendedName>
</protein>
<dbReference type="GO" id="GO:0016779">
    <property type="term" value="F:nucleotidyltransferase activity"/>
    <property type="evidence" value="ECO:0007669"/>
    <property type="project" value="UniProtKB-KW"/>
</dbReference>
<reference evidence="4" key="1">
    <citation type="submission" date="2018-05" db="EMBL/GenBank/DDBJ databases">
        <authorList>
            <person name="Lanie J.A."/>
            <person name="Ng W.-L."/>
            <person name="Kazmierczak K.M."/>
            <person name="Andrzejewski T.M."/>
            <person name="Davidsen T.M."/>
            <person name="Wayne K.J."/>
            <person name="Tettelin H."/>
            <person name="Glass J.I."/>
            <person name="Rusch D."/>
            <person name="Podicherti R."/>
            <person name="Tsui H.-C.T."/>
            <person name="Winkler M.E."/>
        </authorList>
    </citation>
    <scope>NUCLEOTIDE SEQUENCE</scope>
</reference>
<dbReference type="InterPro" id="IPR054790">
    <property type="entry name" value="MurU"/>
</dbReference>
<keyword evidence="1" id="KW-0808">Transferase</keyword>
<feature type="domain" description="Nucleotidyl transferase" evidence="3">
    <location>
        <begin position="3"/>
        <end position="220"/>
    </location>
</feature>
<dbReference type="InterPro" id="IPR050065">
    <property type="entry name" value="GlmU-like"/>
</dbReference>
<dbReference type="NCBIfam" id="NF045761">
    <property type="entry name" value="NAMPUrTaseMurU"/>
    <property type="match status" value="1"/>
</dbReference>
<proteinExistence type="predicted"/>
<accession>A0A382T2C0</accession>
<evidence type="ECO:0000256" key="2">
    <source>
        <dbReference type="ARBA" id="ARBA00022695"/>
    </source>
</evidence>
<dbReference type="EMBL" id="UINC01133395">
    <property type="protein sequence ID" value="SVD16304.1"/>
    <property type="molecule type" value="Genomic_DNA"/>
</dbReference>
<dbReference type="AlphaFoldDB" id="A0A382T2C0"/>
<dbReference type="Gene3D" id="3.90.550.10">
    <property type="entry name" value="Spore Coat Polysaccharide Biosynthesis Protein SpsA, Chain A"/>
    <property type="match status" value="1"/>
</dbReference>
<feature type="non-terminal residue" evidence="4">
    <location>
        <position position="1"/>
    </location>
</feature>
<keyword evidence="2" id="KW-0548">Nucleotidyltransferase</keyword>
<dbReference type="CDD" id="cd06422">
    <property type="entry name" value="NTP_transferase_like_1"/>
    <property type="match status" value="1"/>
</dbReference>
<evidence type="ECO:0000259" key="3">
    <source>
        <dbReference type="Pfam" id="PF00483"/>
    </source>
</evidence>
<dbReference type="InterPro" id="IPR005835">
    <property type="entry name" value="NTP_transferase_dom"/>
</dbReference>
<dbReference type="InterPro" id="IPR029044">
    <property type="entry name" value="Nucleotide-diphossugar_trans"/>
</dbReference>
<dbReference type="PANTHER" id="PTHR43584:SF8">
    <property type="entry name" value="N-ACETYLMURAMATE ALPHA-1-PHOSPHATE URIDYLYLTRANSFERASE"/>
    <property type="match status" value="1"/>
</dbReference>
<name>A0A382T2C0_9ZZZZ</name>
<dbReference type="Pfam" id="PF00483">
    <property type="entry name" value="NTP_transferase"/>
    <property type="match status" value="1"/>
</dbReference>
<dbReference type="SUPFAM" id="SSF53448">
    <property type="entry name" value="Nucleotide-diphospho-sugar transferases"/>
    <property type="match status" value="1"/>
</dbReference>
<sequence>VLAMILAAGRGERMRDLTENQPKPLIEIAGKPLIVYQIESLVLAGVEKIIINTGRFGEQIRDNLGSGENYSVKINYSDEGNSPLETAGGVVKALPLLGDSAFILTNADIFTDFDYRTLPSQLDSADAHLVLVNNPEHNLLGDFVLENGRVLETGRQKLTYSGIGYYHPKFFKKYISNKNRFPLAPLLYKSAKDKNLSGQHYIGYWNDVGTPEQLEEIKDTYSISK</sequence>
<gene>
    <name evidence="4" type="ORF">METZ01_LOCUS369158</name>
</gene>
<evidence type="ECO:0000313" key="4">
    <source>
        <dbReference type="EMBL" id="SVD16304.1"/>
    </source>
</evidence>
<dbReference type="PANTHER" id="PTHR43584">
    <property type="entry name" value="NUCLEOTIDYL TRANSFERASE"/>
    <property type="match status" value="1"/>
</dbReference>
<organism evidence="4">
    <name type="scientific">marine metagenome</name>
    <dbReference type="NCBI Taxonomy" id="408172"/>
    <lineage>
        <taxon>unclassified sequences</taxon>
        <taxon>metagenomes</taxon>
        <taxon>ecological metagenomes</taxon>
    </lineage>
</organism>